<evidence type="ECO:0000256" key="14">
    <source>
        <dbReference type="ARBA" id="ARBA00032707"/>
    </source>
</evidence>
<evidence type="ECO:0000256" key="17">
    <source>
        <dbReference type="HAMAP-Rule" id="MF_01006"/>
    </source>
</evidence>
<sequence length="267" mass="29949">MNFLQAIILGIIQGVAEPIPVSSSAQTIIASFLMKIETPGILFEVFLNFASFLAILWLTRNRVYKIIKGAFLYIGTKNNRFVEDFKMALYVIIGTIPAVIFGFTMKDIIDAYLDRVSIIGVFLIITGCLLFLVRKLRGRKDETSMTWKDALIIGLVQGTLSLIPGISRSGSTIVAALLIGLKRETAFYYSFLLYLPIGLGTMILGYKDLIASPLFTQNIPEYMVMFVVTFFATIVGFNIFKSVMERGKLIYFSIYCWIVGSILLIMF</sequence>
<keyword evidence="5 17" id="KW-1003">Cell membrane</keyword>
<dbReference type="PANTHER" id="PTHR30622">
    <property type="entry name" value="UNDECAPRENYL-DIPHOSPHATASE"/>
    <property type="match status" value="1"/>
</dbReference>
<dbReference type="RefSeq" id="WP_079410047.1">
    <property type="nucleotide sequence ID" value="NZ_MZGW01000001.1"/>
</dbReference>
<evidence type="ECO:0000256" key="4">
    <source>
        <dbReference type="ARBA" id="ARBA00021581"/>
    </source>
</evidence>
<evidence type="ECO:0000256" key="9">
    <source>
        <dbReference type="ARBA" id="ARBA00022984"/>
    </source>
</evidence>
<dbReference type="AlphaFoldDB" id="A0A1V4I9Z3"/>
<dbReference type="EC" id="3.6.1.27" evidence="3 17"/>
<keyword evidence="10 17" id="KW-1133">Transmembrane helix</keyword>
<keyword evidence="12 17" id="KW-0046">Antibiotic resistance</keyword>
<dbReference type="GO" id="GO:0008360">
    <property type="term" value="P:regulation of cell shape"/>
    <property type="evidence" value="ECO:0007669"/>
    <property type="project" value="UniProtKB-KW"/>
</dbReference>
<dbReference type="GO" id="GO:0005886">
    <property type="term" value="C:plasma membrane"/>
    <property type="evidence" value="ECO:0007669"/>
    <property type="project" value="UniProtKB-SubCell"/>
</dbReference>
<keyword evidence="11 17" id="KW-0472">Membrane</keyword>
<protein>
    <recommendedName>
        <fullName evidence="4 17">Undecaprenyl-diphosphatase</fullName>
        <ecNumber evidence="3 17">3.6.1.27</ecNumber>
    </recommendedName>
    <alternativeName>
        <fullName evidence="15 17">Bacitracin resistance protein</fullName>
    </alternativeName>
    <alternativeName>
        <fullName evidence="14 17">Undecaprenyl pyrophosphate phosphatase</fullName>
    </alternativeName>
</protein>
<dbReference type="Pfam" id="PF02673">
    <property type="entry name" value="BacA"/>
    <property type="match status" value="1"/>
</dbReference>
<feature type="transmembrane region" description="Helical" evidence="17">
    <location>
        <begin position="87"/>
        <end position="104"/>
    </location>
</feature>
<dbReference type="InterPro" id="IPR003824">
    <property type="entry name" value="UppP"/>
</dbReference>
<gene>
    <name evidence="17 18" type="primary">uppP</name>
    <name evidence="18" type="ORF">CLOTH_00310</name>
</gene>
<keyword evidence="8 17" id="KW-0133">Cell shape</keyword>
<proteinExistence type="inferred from homology"/>
<evidence type="ECO:0000313" key="18">
    <source>
        <dbReference type="EMBL" id="OPJ56749.1"/>
    </source>
</evidence>
<evidence type="ECO:0000256" key="16">
    <source>
        <dbReference type="ARBA" id="ARBA00047594"/>
    </source>
</evidence>
<feature type="transmembrane region" description="Helical" evidence="17">
    <location>
        <begin position="116"/>
        <end position="133"/>
    </location>
</feature>
<comment type="function">
    <text evidence="17">Catalyzes the dephosphorylation of undecaprenyl diphosphate (UPP). Confers resistance to bacitracin.</text>
</comment>
<comment type="similarity">
    <text evidence="2 17">Belongs to the UppP family.</text>
</comment>
<dbReference type="EMBL" id="MZGW01000001">
    <property type="protein sequence ID" value="OPJ56749.1"/>
    <property type="molecule type" value="Genomic_DNA"/>
</dbReference>
<evidence type="ECO:0000256" key="5">
    <source>
        <dbReference type="ARBA" id="ARBA00022475"/>
    </source>
</evidence>
<evidence type="ECO:0000256" key="11">
    <source>
        <dbReference type="ARBA" id="ARBA00023136"/>
    </source>
</evidence>
<comment type="catalytic activity">
    <reaction evidence="16 17">
        <text>di-trans,octa-cis-undecaprenyl diphosphate + H2O = di-trans,octa-cis-undecaprenyl phosphate + phosphate + H(+)</text>
        <dbReference type="Rhea" id="RHEA:28094"/>
        <dbReference type="ChEBI" id="CHEBI:15377"/>
        <dbReference type="ChEBI" id="CHEBI:15378"/>
        <dbReference type="ChEBI" id="CHEBI:43474"/>
        <dbReference type="ChEBI" id="CHEBI:58405"/>
        <dbReference type="ChEBI" id="CHEBI:60392"/>
        <dbReference type="EC" id="3.6.1.27"/>
    </reaction>
</comment>
<comment type="subcellular location">
    <subcellularLocation>
        <location evidence="1 17">Cell membrane</location>
        <topology evidence="1 17">Multi-pass membrane protein</topology>
    </subcellularLocation>
</comment>
<comment type="miscellaneous">
    <text evidence="17">Bacitracin is thought to be involved in the inhibition of peptidoglycan synthesis by sequestering undecaprenyl diphosphate, thereby reducing the pool of lipid carrier available.</text>
</comment>
<accession>A0A1V4I9Z3</accession>
<feature type="transmembrane region" description="Helical" evidence="17">
    <location>
        <begin position="40"/>
        <end position="58"/>
    </location>
</feature>
<evidence type="ECO:0000256" key="13">
    <source>
        <dbReference type="ARBA" id="ARBA00023316"/>
    </source>
</evidence>
<dbReference type="HAMAP" id="MF_01006">
    <property type="entry name" value="Undec_diphosphatase"/>
    <property type="match status" value="1"/>
</dbReference>
<evidence type="ECO:0000256" key="8">
    <source>
        <dbReference type="ARBA" id="ARBA00022960"/>
    </source>
</evidence>
<keyword evidence="9 17" id="KW-0573">Peptidoglycan synthesis</keyword>
<name>A0A1V4I9Z3_9FIRM</name>
<feature type="transmembrane region" description="Helical" evidence="17">
    <location>
        <begin position="222"/>
        <end position="243"/>
    </location>
</feature>
<organism evidence="18 19">
    <name type="scientific">Alkalithermobacter paradoxus</name>
    <dbReference type="NCBI Taxonomy" id="29349"/>
    <lineage>
        <taxon>Bacteria</taxon>
        <taxon>Bacillati</taxon>
        <taxon>Bacillota</taxon>
        <taxon>Clostridia</taxon>
        <taxon>Peptostreptococcales</taxon>
        <taxon>Tepidibacteraceae</taxon>
        <taxon>Alkalithermobacter</taxon>
    </lineage>
</organism>
<dbReference type="PANTHER" id="PTHR30622:SF2">
    <property type="entry name" value="UNDECAPRENYL-DIPHOSPHATASE"/>
    <property type="match status" value="1"/>
</dbReference>
<dbReference type="GO" id="GO:0009252">
    <property type="term" value="P:peptidoglycan biosynthetic process"/>
    <property type="evidence" value="ECO:0007669"/>
    <property type="project" value="UniProtKB-KW"/>
</dbReference>
<evidence type="ECO:0000256" key="15">
    <source>
        <dbReference type="ARBA" id="ARBA00032932"/>
    </source>
</evidence>
<feature type="transmembrane region" description="Helical" evidence="17">
    <location>
        <begin position="186"/>
        <end position="210"/>
    </location>
</feature>
<keyword evidence="13 17" id="KW-0961">Cell wall biogenesis/degradation</keyword>
<dbReference type="GO" id="GO:0071555">
    <property type="term" value="P:cell wall organization"/>
    <property type="evidence" value="ECO:0007669"/>
    <property type="project" value="UniProtKB-KW"/>
</dbReference>
<comment type="caution">
    <text evidence="18">The sequence shown here is derived from an EMBL/GenBank/DDBJ whole genome shotgun (WGS) entry which is preliminary data.</text>
</comment>
<evidence type="ECO:0000256" key="6">
    <source>
        <dbReference type="ARBA" id="ARBA00022692"/>
    </source>
</evidence>
<keyword evidence="7 17" id="KW-0378">Hydrolase</keyword>
<evidence type="ECO:0000313" key="19">
    <source>
        <dbReference type="Proteomes" id="UP000190140"/>
    </source>
</evidence>
<evidence type="ECO:0000256" key="2">
    <source>
        <dbReference type="ARBA" id="ARBA00010621"/>
    </source>
</evidence>
<dbReference type="GO" id="GO:0046677">
    <property type="term" value="P:response to antibiotic"/>
    <property type="evidence" value="ECO:0007669"/>
    <property type="project" value="UniProtKB-UniRule"/>
</dbReference>
<keyword evidence="19" id="KW-1185">Reference proteome</keyword>
<reference evidence="18 19" key="1">
    <citation type="submission" date="2017-03" db="EMBL/GenBank/DDBJ databases">
        <title>Genome sequence of Clostridium thermoalcaliphilum DSM 7309.</title>
        <authorList>
            <person name="Poehlein A."/>
            <person name="Daniel R."/>
        </authorList>
    </citation>
    <scope>NUCLEOTIDE SEQUENCE [LARGE SCALE GENOMIC DNA]</scope>
    <source>
        <strain evidence="18 19">DSM 7309</strain>
    </source>
</reference>
<evidence type="ECO:0000256" key="7">
    <source>
        <dbReference type="ARBA" id="ARBA00022801"/>
    </source>
</evidence>
<dbReference type="STRING" id="29349.CLOTH_00310"/>
<evidence type="ECO:0000256" key="12">
    <source>
        <dbReference type="ARBA" id="ARBA00023251"/>
    </source>
</evidence>
<evidence type="ECO:0000256" key="10">
    <source>
        <dbReference type="ARBA" id="ARBA00022989"/>
    </source>
</evidence>
<dbReference type="OrthoDB" id="9808289at2"/>
<evidence type="ECO:0000256" key="3">
    <source>
        <dbReference type="ARBA" id="ARBA00012374"/>
    </source>
</evidence>
<keyword evidence="6 17" id="KW-0812">Transmembrane</keyword>
<evidence type="ECO:0000256" key="1">
    <source>
        <dbReference type="ARBA" id="ARBA00004651"/>
    </source>
</evidence>
<dbReference type="Proteomes" id="UP000190140">
    <property type="component" value="Unassembled WGS sequence"/>
</dbReference>
<feature type="transmembrane region" description="Helical" evidence="17">
    <location>
        <begin position="249"/>
        <end position="266"/>
    </location>
</feature>
<dbReference type="GO" id="GO:0050380">
    <property type="term" value="F:undecaprenyl-diphosphatase activity"/>
    <property type="evidence" value="ECO:0007669"/>
    <property type="project" value="UniProtKB-UniRule"/>
</dbReference>